<evidence type="ECO:0000256" key="2">
    <source>
        <dbReference type="ARBA" id="ARBA00004419"/>
    </source>
</evidence>
<feature type="compositionally biased region" description="Basic and acidic residues" evidence="18">
    <location>
        <begin position="489"/>
        <end position="511"/>
    </location>
</feature>
<comment type="catalytic activity">
    <reaction evidence="14">
        <text>L-threonyl-[protein] + ATP = O-phospho-L-threonyl-[protein] + ADP + H(+)</text>
        <dbReference type="Rhea" id="RHEA:46608"/>
        <dbReference type="Rhea" id="RHEA-COMP:11060"/>
        <dbReference type="Rhea" id="RHEA-COMP:11605"/>
        <dbReference type="ChEBI" id="CHEBI:15378"/>
        <dbReference type="ChEBI" id="CHEBI:30013"/>
        <dbReference type="ChEBI" id="CHEBI:30616"/>
        <dbReference type="ChEBI" id="CHEBI:61977"/>
        <dbReference type="ChEBI" id="CHEBI:456216"/>
        <dbReference type="EC" id="2.7.12.1"/>
    </reaction>
</comment>
<evidence type="ECO:0000256" key="4">
    <source>
        <dbReference type="ARBA" id="ARBA00022527"/>
    </source>
</evidence>
<feature type="binding site" evidence="17">
    <location>
        <position position="623"/>
    </location>
    <ligand>
        <name>ATP</name>
        <dbReference type="ChEBI" id="CHEBI:30616"/>
    </ligand>
</feature>
<dbReference type="Pfam" id="PF00069">
    <property type="entry name" value="Pkinase"/>
    <property type="match status" value="1"/>
</dbReference>
<dbReference type="SMART" id="SM00220">
    <property type="entry name" value="S_TKc"/>
    <property type="match status" value="1"/>
</dbReference>
<evidence type="ECO:0000256" key="17">
    <source>
        <dbReference type="PROSITE-ProRule" id="PRU10141"/>
    </source>
</evidence>
<dbReference type="AlphaFoldDB" id="A0A8S4MVU0"/>
<proteinExistence type="inferred from homology"/>
<keyword evidence="22" id="KW-1185">Reference proteome</keyword>
<keyword evidence="4" id="KW-0723">Serine/threonine-protein kinase</keyword>
<dbReference type="FunFam" id="3.30.200.20:FF:000061">
    <property type="entry name" value="Dual specificity protein kinase CLK2"/>
    <property type="match status" value="1"/>
</dbReference>
<organism evidence="21 22">
    <name type="scientific">Owenia fusiformis</name>
    <name type="common">Polychaete worm</name>
    <dbReference type="NCBI Taxonomy" id="6347"/>
    <lineage>
        <taxon>Eukaryota</taxon>
        <taxon>Metazoa</taxon>
        <taxon>Spiralia</taxon>
        <taxon>Lophotrochozoa</taxon>
        <taxon>Annelida</taxon>
        <taxon>Polychaeta</taxon>
        <taxon>Sedentaria</taxon>
        <taxon>Canalipalpata</taxon>
        <taxon>Sabellida</taxon>
        <taxon>Oweniida</taxon>
        <taxon>Oweniidae</taxon>
        <taxon>Owenia</taxon>
    </lineage>
</organism>
<keyword evidence="10" id="KW-0829">Tyrosine-protein kinase</keyword>
<evidence type="ECO:0000256" key="14">
    <source>
        <dbReference type="ARBA" id="ARBA00049308"/>
    </source>
</evidence>
<reference evidence="21" key="1">
    <citation type="submission" date="2022-03" db="EMBL/GenBank/DDBJ databases">
        <authorList>
            <person name="Martin C."/>
        </authorList>
    </citation>
    <scope>NUCLEOTIDE SEQUENCE</scope>
</reference>
<dbReference type="GO" id="GO:0004712">
    <property type="term" value="F:protein serine/threonine/tyrosine kinase activity"/>
    <property type="evidence" value="ECO:0007669"/>
    <property type="project" value="UniProtKB-EC"/>
</dbReference>
<evidence type="ECO:0000256" key="9">
    <source>
        <dbReference type="ARBA" id="ARBA00022840"/>
    </source>
</evidence>
<dbReference type="GO" id="GO:0005634">
    <property type="term" value="C:nucleus"/>
    <property type="evidence" value="ECO:0007669"/>
    <property type="project" value="UniProtKB-SubCell"/>
</dbReference>
<keyword evidence="19" id="KW-1133">Transmembrane helix</keyword>
<protein>
    <recommendedName>
        <fullName evidence="3">dual-specificity kinase</fullName>
        <ecNumber evidence="3">2.7.12.1</ecNumber>
    </recommendedName>
</protein>
<dbReference type="Proteomes" id="UP000749559">
    <property type="component" value="Unassembled WGS sequence"/>
</dbReference>
<keyword evidence="19" id="KW-0812">Transmembrane</keyword>
<feature type="transmembrane region" description="Helical" evidence="19">
    <location>
        <begin position="389"/>
        <end position="412"/>
    </location>
</feature>
<dbReference type="Gene3D" id="2.130.10.10">
    <property type="entry name" value="YVTN repeat-like/Quinoprotein amine dehydrogenase"/>
    <property type="match status" value="1"/>
</dbReference>
<dbReference type="GO" id="GO:0043484">
    <property type="term" value="P:regulation of RNA splicing"/>
    <property type="evidence" value="ECO:0007669"/>
    <property type="project" value="TreeGrafter"/>
</dbReference>
<evidence type="ECO:0000256" key="15">
    <source>
        <dbReference type="ARBA" id="ARBA00051680"/>
    </source>
</evidence>
<dbReference type="SUPFAM" id="SSF56112">
    <property type="entry name" value="Protein kinase-like (PK-like)"/>
    <property type="match status" value="1"/>
</dbReference>
<keyword evidence="11" id="KW-0539">Nucleus</keyword>
<comment type="caution">
    <text evidence="21">The sequence shown here is derived from an EMBL/GenBank/DDBJ whole genome shotgun (WGS) entry which is preliminary data.</text>
</comment>
<evidence type="ECO:0000256" key="10">
    <source>
        <dbReference type="ARBA" id="ARBA00023137"/>
    </source>
</evidence>
<feature type="domain" description="Protein kinase" evidence="20">
    <location>
        <begin position="593"/>
        <end position="909"/>
    </location>
</feature>
<dbReference type="Gene3D" id="3.30.200.20">
    <property type="entry name" value="Phosphorylase Kinase, domain 1"/>
    <property type="match status" value="1"/>
</dbReference>
<dbReference type="GO" id="GO:0004713">
    <property type="term" value="F:protein tyrosine kinase activity"/>
    <property type="evidence" value="ECO:0007669"/>
    <property type="project" value="UniProtKB-KW"/>
</dbReference>
<dbReference type="InterPro" id="IPR001680">
    <property type="entry name" value="WD40_rpt"/>
</dbReference>
<dbReference type="InterPro" id="IPR008271">
    <property type="entry name" value="Ser/Thr_kinase_AS"/>
</dbReference>
<comment type="catalytic activity">
    <reaction evidence="13">
        <text>L-seryl-[protein] + ATP = O-phospho-L-seryl-[protein] + ADP + H(+)</text>
        <dbReference type="Rhea" id="RHEA:17989"/>
        <dbReference type="Rhea" id="RHEA-COMP:9863"/>
        <dbReference type="Rhea" id="RHEA-COMP:11604"/>
        <dbReference type="ChEBI" id="CHEBI:15378"/>
        <dbReference type="ChEBI" id="CHEBI:29999"/>
        <dbReference type="ChEBI" id="CHEBI:30616"/>
        <dbReference type="ChEBI" id="CHEBI:83421"/>
        <dbReference type="ChEBI" id="CHEBI:456216"/>
        <dbReference type="EC" id="2.7.12.1"/>
    </reaction>
</comment>
<dbReference type="PROSITE" id="PS00107">
    <property type="entry name" value="PROTEIN_KINASE_ATP"/>
    <property type="match status" value="1"/>
</dbReference>
<accession>A0A8S4MVU0</accession>
<feature type="compositionally biased region" description="Basic and acidic residues" evidence="18">
    <location>
        <begin position="566"/>
        <end position="576"/>
    </location>
</feature>
<dbReference type="PANTHER" id="PTHR45646">
    <property type="entry name" value="SERINE/THREONINE-PROTEIN KINASE DOA-RELATED"/>
    <property type="match status" value="1"/>
</dbReference>
<sequence>MAPHRGTTIVHTEFPLYTVRALGDRHFMVAGGGGTAKTGVKNAIEIYEIKNAEGELHSEKLGRHETTDAVMNSACICNTKNYVLAAGMEDKCEIFNLRYKIMFQSKNPDGDTVVRKRKSNLTKAQDIKDAERSIKFEVEHLNSVTTDFHSKGGYQKVVAFNLEGTLMATGGGDGHLRVWEYPKLKKVCDVKAHNQEIDDLDISPQQNKVVTLSKDNNAFIWDSRKGNKICPLKWTQNTGDTKYRYRNCRYGLIEGARDKFNLYTTHIPVVRGTKPPNCYLTKWETKNYTPCKIVSTGQAVTSALAVSSDGTYLGLGTLSGDVGVYISYSLQKLYYVKEAHGIFVTGLDFFPSSDSTRAIMGDHDVNLLSISADNQVKVHQEPTRASYSAFWVLLGFLAIIYAIFWTLTVLGLKIKTREISHFTLDFLWNKLTNSRSLTMGRSRRRRRSCSRDSSYDSYDRNKRRKVSNNSYYDDYKYRHSRSRSRTPRRREYTPDSYYRERSYTPEREYQRRQNRRHRYDDRFDYNSDYDRYRSQDESRYRSSRRRPRHRRQHRRSESTSTSVSRAESRASSIHDDDDGHLIYKAGDMLQARYEIIGTLGEGTFGKVVDCKDLQKNGERIALKIIKNVEKYREAAKLEINVVEKLMERDPDGDNLCVRMLDWFDYHGHMCLSFDMLGLSVFDFLKDNNYLPYTMEQVRHISYQVLIAVKFLHEMKLTHTDLKPENILFLNSDFHVKYNTKRKRDEKAVKNTDIRLIDFGSATFDHEHHSTIVSTRHYRAPEVILELGWTQPCDVWSIGCIMFELYTGYTLFQTHDNKEHLAMMERILGSIPYRMAKKSKKSKYFYHGRLDWDEHSSAGRYVKDNCKKIKRYLMKDDDDHRHLLDIIEKMLEYDPAERITCYEAIQHPFFDKIDNRLPGDPKFSEKRERSHSLSR</sequence>
<keyword evidence="19" id="KW-0472">Membrane</keyword>
<evidence type="ECO:0000256" key="11">
    <source>
        <dbReference type="ARBA" id="ARBA00023242"/>
    </source>
</evidence>
<evidence type="ECO:0000256" key="3">
    <source>
        <dbReference type="ARBA" id="ARBA00013203"/>
    </source>
</evidence>
<dbReference type="InterPro" id="IPR017441">
    <property type="entry name" value="Protein_kinase_ATP_BS"/>
</dbReference>
<keyword evidence="8" id="KW-0418">Kinase</keyword>
<evidence type="ECO:0000256" key="7">
    <source>
        <dbReference type="ARBA" id="ARBA00022741"/>
    </source>
</evidence>
<dbReference type="InterPro" id="IPR051175">
    <property type="entry name" value="CLK_kinases"/>
</dbReference>
<comment type="subcellular location">
    <subcellularLocation>
        <location evidence="2">Cytoplasmic vesicle</location>
        <location evidence="2">Autophagosome</location>
    </subcellularLocation>
    <subcellularLocation>
        <location evidence="1">Nucleus</location>
    </subcellularLocation>
</comment>
<comment type="catalytic activity">
    <reaction evidence="15">
        <text>L-tyrosyl-[protein] + ATP = O-phospho-L-tyrosyl-[protein] + ADP + H(+)</text>
        <dbReference type="Rhea" id="RHEA:10596"/>
        <dbReference type="Rhea" id="RHEA-COMP:10136"/>
        <dbReference type="Rhea" id="RHEA-COMP:20101"/>
        <dbReference type="ChEBI" id="CHEBI:15378"/>
        <dbReference type="ChEBI" id="CHEBI:30616"/>
        <dbReference type="ChEBI" id="CHEBI:46858"/>
        <dbReference type="ChEBI" id="CHEBI:61978"/>
        <dbReference type="ChEBI" id="CHEBI:456216"/>
        <dbReference type="EC" id="2.7.12.1"/>
    </reaction>
</comment>
<keyword evidence="7 17" id="KW-0547">Nucleotide-binding</keyword>
<evidence type="ECO:0000256" key="13">
    <source>
        <dbReference type="ARBA" id="ARBA00049003"/>
    </source>
</evidence>
<dbReference type="InterPro" id="IPR036322">
    <property type="entry name" value="WD40_repeat_dom_sf"/>
</dbReference>
<evidence type="ECO:0000259" key="20">
    <source>
        <dbReference type="PROSITE" id="PS50011"/>
    </source>
</evidence>
<dbReference type="PROSITE" id="PS50011">
    <property type="entry name" value="PROTEIN_KINASE_DOM"/>
    <property type="match status" value="1"/>
</dbReference>
<evidence type="ECO:0000313" key="21">
    <source>
        <dbReference type="EMBL" id="CAH1772795.1"/>
    </source>
</evidence>
<comment type="similarity">
    <text evidence="12">Belongs to the protein kinase superfamily. CMGC Ser/Thr protein kinase family. Lammer subfamily.</text>
</comment>
<gene>
    <name evidence="21" type="ORF">OFUS_LOCUS500</name>
</gene>
<dbReference type="Gene3D" id="1.10.510.10">
    <property type="entry name" value="Transferase(Phosphotransferase) domain 1"/>
    <property type="match status" value="1"/>
</dbReference>
<dbReference type="InterPro" id="IPR015943">
    <property type="entry name" value="WD40/YVTN_repeat-like_dom_sf"/>
</dbReference>
<evidence type="ECO:0000256" key="16">
    <source>
        <dbReference type="PROSITE-ProRule" id="PRU00221"/>
    </source>
</evidence>
<dbReference type="SMART" id="SM00320">
    <property type="entry name" value="WD40"/>
    <property type="match status" value="4"/>
</dbReference>
<evidence type="ECO:0000256" key="8">
    <source>
        <dbReference type="ARBA" id="ARBA00022777"/>
    </source>
</evidence>
<evidence type="ECO:0000313" key="22">
    <source>
        <dbReference type="Proteomes" id="UP000749559"/>
    </source>
</evidence>
<dbReference type="EMBL" id="CAIIXF020000001">
    <property type="protein sequence ID" value="CAH1772795.1"/>
    <property type="molecule type" value="Genomic_DNA"/>
</dbReference>
<dbReference type="Pfam" id="PF00400">
    <property type="entry name" value="WD40"/>
    <property type="match status" value="2"/>
</dbReference>
<evidence type="ECO:0000256" key="1">
    <source>
        <dbReference type="ARBA" id="ARBA00004123"/>
    </source>
</evidence>
<dbReference type="PROSITE" id="PS00108">
    <property type="entry name" value="PROTEIN_KINASE_ST"/>
    <property type="match status" value="1"/>
</dbReference>
<dbReference type="CDD" id="cd14134">
    <property type="entry name" value="PKc_CLK"/>
    <property type="match status" value="1"/>
</dbReference>
<dbReference type="GO" id="GO:0005776">
    <property type="term" value="C:autophagosome"/>
    <property type="evidence" value="ECO:0007669"/>
    <property type="project" value="UniProtKB-SubCell"/>
</dbReference>
<feature type="compositionally biased region" description="Basic residues" evidence="18">
    <location>
        <begin position="541"/>
        <end position="554"/>
    </location>
</feature>
<name>A0A8S4MVU0_OWEFU</name>
<evidence type="ECO:0000256" key="12">
    <source>
        <dbReference type="ARBA" id="ARBA00037966"/>
    </source>
</evidence>
<dbReference type="InterPro" id="IPR000719">
    <property type="entry name" value="Prot_kinase_dom"/>
</dbReference>
<dbReference type="OrthoDB" id="283111at2759"/>
<feature type="repeat" description="WD" evidence="16">
    <location>
        <begin position="190"/>
        <end position="231"/>
    </location>
</feature>
<evidence type="ECO:0000256" key="18">
    <source>
        <dbReference type="SAM" id="MobiDB-lite"/>
    </source>
</evidence>
<keyword evidence="9 17" id="KW-0067">ATP-binding</keyword>
<dbReference type="InterPro" id="IPR011009">
    <property type="entry name" value="Kinase-like_dom_sf"/>
</dbReference>
<dbReference type="PROSITE" id="PS50082">
    <property type="entry name" value="WD_REPEATS_2"/>
    <property type="match status" value="2"/>
</dbReference>
<dbReference type="GO" id="GO:0004674">
    <property type="term" value="F:protein serine/threonine kinase activity"/>
    <property type="evidence" value="ECO:0007669"/>
    <property type="project" value="UniProtKB-KW"/>
</dbReference>
<keyword evidence="16" id="KW-0853">WD repeat</keyword>
<feature type="compositionally biased region" description="Basic residues" evidence="18">
    <location>
        <begin position="478"/>
        <end position="488"/>
    </location>
</feature>
<evidence type="ECO:0000256" key="5">
    <source>
        <dbReference type="ARBA" id="ARBA00022553"/>
    </source>
</evidence>
<evidence type="ECO:0000256" key="19">
    <source>
        <dbReference type="SAM" id="Phobius"/>
    </source>
</evidence>
<dbReference type="EC" id="2.7.12.1" evidence="3"/>
<dbReference type="PROSITE" id="PS50294">
    <property type="entry name" value="WD_REPEATS_REGION"/>
    <property type="match status" value="1"/>
</dbReference>
<dbReference type="FunFam" id="1.10.510.10:FF:000145">
    <property type="entry name" value="Dual specificity protein kinase CLK2"/>
    <property type="match status" value="1"/>
</dbReference>
<evidence type="ECO:0000256" key="6">
    <source>
        <dbReference type="ARBA" id="ARBA00022679"/>
    </source>
</evidence>
<dbReference type="PANTHER" id="PTHR45646:SF11">
    <property type="entry name" value="SERINE_THREONINE-PROTEIN KINASE DOA"/>
    <property type="match status" value="1"/>
</dbReference>
<dbReference type="SUPFAM" id="SSF50978">
    <property type="entry name" value="WD40 repeat-like"/>
    <property type="match status" value="1"/>
</dbReference>
<feature type="compositionally biased region" description="Basic and acidic residues" evidence="18">
    <location>
        <begin position="449"/>
        <end position="460"/>
    </location>
</feature>
<feature type="region of interest" description="Disordered" evidence="18">
    <location>
        <begin position="439"/>
        <end position="576"/>
    </location>
</feature>
<keyword evidence="6" id="KW-0808">Transferase</keyword>
<feature type="repeat" description="WD" evidence="16">
    <location>
        <begin position="158"/>
        <end position="180"/>
    </location>
</feature>
<keyword evidence="5" id="KW-0597">Phosphoprotein</keyword>
<dbReference type="GO" id="GO:0005524">
    <property type="term" value="F:ATP binding"/>
    <property type="evidence" value="ECO:0007669"/>
    <property type="project" value="UniProtKB-UniRule"/>
</dbReference>
<feature type="compositionally biased region" description="Basic and acidic residues" evidence="18">
    <location>
        <begin position="518"/>
        <end position="540"/>
    </location>
</feature>